<dbReference type="EMBL" id="JWLZ01000185">
    <property type="protein sequence ID" value="KHT62051.1"/>
    <property type="molecule type" value="Genomic_DNA"/>
</dbReference>
<keyword evidence="1" id="KW-0732">Signal</keyword>
<dbReference type="RefSeq" id="WP_039466060.1">
    <property type="nucleotide sequence ID" value="NZ_JWLZ01000185.1"/>
</dbReference>
<evidence type="ECO:0000256" key="1">
    <source>
        <dbReference type="SAM" id="SignalP"/>
    </source>
</evidence>
<evidence type="ECO:0000313" key="2">
    <source>
        <dbReference type="EMBL" id="KHT62051.1"/>
    </source>
</evidence>
<feature type="signal peptide" evidence="1">
    <location>
        <begin position="1"/>
        <end position="21"/>
    </location>
</feature>
<organism evidence="2 3">
    <name type="scientific">Photobacterium gaetbulicola</name>
    <dbReference type="NCBI Taxonomy" id="1295392"/>
    <lineage>
        <taxon>Bacteria</taxon>
        <taxon>Pseudomonadati</taxon>
        <taxon>Pseudomonadota</taxon>
        <taxon>Gammaproteobacteria</taxon>
        <taxon>Vibrionales</taxon>
        <taxon>Vibrionaceae</taxon>
        <taxon>Photobacterium</taxon>
    </lineage>
</organism>
<proteinExistence type="predicted"/>
<gene>
    <name evidence="2" type="ORF">RJ45_19170</name>
</gene>
<feature type="chain" id="PRO_5002128014" evidence="1">
    <location>
        <begin position="22"/>
        <end position="103"/>
    </location>
</feature>
<name>A0A0B9GTF7_9GAMM</name>
<accession>A0A0B9GTF7</accession>
<dbReference type="Proteomes" id="UP000031278">
    <property type="component" value="Unassembled WGS sequence"/>
</dbReference>
<reference evidence="2 3" key="1">
    <citation type="submission" date="2014-12" db="EMBL/GenBank/DDBJ databases">
        <title>Genome sequencing of Photobacterium gaetbulicola AD005a.</title>
        <authorList>
            <person name="Adrian T.G.S."/>
            <person name="Chan K.G."/>
        </authorList>
    </citation>
    <scope>NUCLEOTIDE SEQUENCE [LARGE SCALE GENOMIC DNA]</scope>
    <source>
        <strain evidence="2 3">AD005a</strain>
    </source>
</reference>
<evidence type="ECO:0000313" key="3">
    <source>
        <dbReference type="Proteomes" id="UP000031278"/>
    </source>
</evidence>
<comment type="caution">
    <text evidence="2">The sequence shown here is derived from an EMBL/GenBank/DDBJ whole genome shotgun (WGS) entry which is preliminary data.</text>
</comment>
<protein>
    <submittedName>
        <fullName evidence="2">Uncharacterized protein</fullName>
    </submittedName>
</protein>
<dbReference type="AlphaFoldDB" id="A0A0B9GTF7"/>
<sequence length="103" mass="11504">MTFKQASIAALMLSASSLAFADIRIIDTQAGSWVKVTENGKPAANARVSVSNPANRGRVYKTNEHGEVYIPLYTRTSSTLTYSILTEEWNEYTRRSLHTKSFD</sequence>